<dbReference type="Proteomes" id="UP000009159">
    <property type="component" value="Chromosome"/>
</dbReference>
<keyword evidence="5 6" id="KW-0472">Membrane</keyword>
<evidence type="ECO:0008006" key="9">
    <source>
        <dbReference type="Google" id="ProtNLM"/>
    </source>
</evidence>
<feature type="transmembrane region" description="Helical" evidence="6">
    <location>
        <begin position="96"/>
        <end position="116"/>
    </location>
</feature>
<comment type="similarity">
    <text evidence="2">Belongs to the TspO/BZRP family.</text>
</comment>
<keyword evidence="8" id="KW-1185">Reference proteome</keyword>
<keyword evidence="4 6" id="KW-1133">Transmembrane helix</keyword>
<reference evidence="7" key="1">
    <citation type="submission" date="2006-12" db="EMBL/GenBank/DDBJ databases">
        <title>Complete sequence of Mycobacterium vanbaalenii PYR-1.</title>
        <authorList>
            <consortium name="US DOE Joint Genome Institute"/>
            <person name="Copeland A."/>
            <person name="Lucas S."/>
            <person name="Lapidus A."/>
            <person name="Barry K."/>
            <person name="Detter J.C."/>
            <person name="Glavina del Rio T."/>
            <person name="Hammon N."/>
            <person name="Israni S."/>
            <person name="Dalin E."/>
            <person name="Tice H."/>
            <person name="Pitluck S."/>
            <person name="Singan V."/>
            <person name="Schmutz J."/>
            <person name="Larimer F."/>
            <person name="Land M."/>
            <person name="Hauser L."/>
            <person name="Kyrpides N."/>
            <person name="Anderson I.J."/>
            <person name="Miller C."/>
            <person name="Richardson P."/>
        </authorList>
    </citation>
    <scope>NUCLEOTIDE SEQUENCE [LARGE SCALE GENOMIC DNA]</scope>
    <source>
        <strain evidence="7">PYR-1</strain>
    </source>
</reference>
<sequence length="177" mass="19571">MAGRYRPAGEQALVPDLPCNVGSVNRLRPAKTAVPVAAAAILGNAFIGRDSMAWFSALRRPRMQLPMSGFYVVGAAYYVLMGLVLHRALIRCDLRAYRLAMVVLASNEIWNALLFGRRSTRDAFLGILAFLVPLGLLQAAVAKDRPSRTAVGSYVAWVVCYDIPWTYRLWRLNAEAD</sequence>
<evidence type="ECO:0000256" key="3">
    <source>
        <dbReference type="ARBA" id="ARBA00022692"/>
    </source>
</evidence>
<evidence type="ECO:0000256" key="2">
    <source>
        <dbReference type="ARBA" id="ARBA00007524"/>
    </source>
</evidence>
<dbReference type="HOGENOM" id="CLU_1516307_0_0_11"/>
<evidence type="ECO:0000256" key="1">
    <source>
        <dbReference type="ARBA" id="ARBA00004141"/>
    </source>
</evidence>
<dbReference type="Gene3D" id="1.20.1260.100">
    <property type="entry name" value="TspO/MBR protein"/>
    <property type="match status" value="1"/>
</dbReference>
<gene>
    <name evidence="7" type="ordered locus">Mvan_2908</name>
</gene>
<keyword evidence="3 6" id="KW-0812">Transmembrane</keyword>
<dbReference type="KEGG" id="mva:Mvan_2908"/>
<accession>A1T964</accession>
<dbReference type="TCDB" id="9.A.24.3.1">
    <property type="family name" value="the mitochondrial cholesterol/porphyrin/5-aminolevulinic acid uptake translocator protein (tspo) family"/>
</dbReference>
<feature type="transmembrane region" description="Helical" evidence="6">
    <location>
        <begin position="69"/>
        <end position="90"/>
    </location>
</feature>
<protein>
    <recommendedName>
        <fullName evidence="9">TspO and MBR like protein</fullName>
    </recommendedName>
</protein>
<name>A1T964_MYCVP</name>
<feature type="transmembrane region" description="Helical" evidence="6">
    <location>
        <begin position="123"/>
        <end position="142"/>
    </location>
</feature>
<dbReference type="GO" id="GO:0016020">
    <property type="term" value="C:membrane"/>
    <property type="evidence" value="ECO:0007669"/>
    <property type="project" value="UniProtKB-SubCell"/>
</dbReference>
<dbReference type="Pfam" id="PF03073">
    <property type="entry name" value="TspO_MBR"/>
    <property type="match status" value="1"/>
</dbReference>
<comment type="subcellular location">
    <subcellularLocation>
        <location evidence="1">Membrane</location>
        <topology evidence="1">Multi-pass membrane protein</topology>
    </subcellularLocation>
</comment>
<evidence type="ECO:0000256" key="5">
    <source>
        <dbReference type="ARBA" id="ARBA00023136"/>
    </source>
</evidence>
<evidence type="ECO:0000313" key="8">
    <source>
        <dbReference type="Proteomes" id="UP000009159"/>
    </source>
</evidence>
<organism evidence="7 8">
    <name type="scientific">Mycolicibacterium vanbaalenii (strain DSM 7251 / JCM 13017 / BCRC 16820 / KCTC 9966 / NRRL B-24157 / PYR-1)</name>
    <name type="common">Mycobacterium vanbaalenii</name>
    <dbReference type="NCBI Taxonomy" id="350058"/>
    <lineage>
        <taxon>Bacteria</taxon>
        <taxon>Bacillati</taxon>
        <taxon>Actinomycetota</taxon>
        <taxon>Actinomycetes</taxon>
        <taxon>Mycobacteriales</taxon>
        <taxon>Mycobacteriaceae</taxon>
        <taxon>Mycolicibacterium</taxon>
    </lineage>
</organism>
<dbReference type="InterPro" id="IPR038330">
    <property type="entry name" value="TspO/MBR-related_sf"/>
</dbReference>
<proteinExistence type="inferred from homology"/>
<evidence type="ECO:0000256" key="4">
    <source>
        <dbReference type="ARBA" id="ARBA00022989"/>
    </source>
</evidence>
<evidence type="ECO:0000256" key="6">
    <source>
        <dbReference type="SAM" id="Phobius"/>
    </source>
</evidence>
<dbReference type="EMBL" id="CP000511">
    <property type="protein sequence ID" value="ABM13714.1"/>
    <property type="molecule type" value="Genomic_DNA"/>
</dbReference>
<dbReference type="AlphaFoldDB" id="A1T964"/>
<evidence type="ECO:0000313" key="7">
    <source>
        <dbReference type="EMBL" id="ABM13714.1"/>
    </source>
</evidence>
<dbReference type="InterPro" id="IPR004307">
    <property type="entry name" value="TspO_MBR"/>
</dbReference>